<feature type="transmembrane region" description="Helical" evidence="2">
    <location>
        <begin position="268"/>
        <end position="288"/>
    </location>
</feature>
<dbReference type="FunFam" id="3.30.70.270:FF:000001">
    <property type="entry name" value="Diguanylate cyclase domain protein"/>
    <property type="match status" value="1"/>
</dbReference>
<keyword evidence="2" id="KW-1133">Transmembrane helix</keyword>
<keyword evidence="2" id="KW-0812">Transmembrane</keyword>
<proteinExistence type="predicted"/>
<dbReference type="GO" id="GO:0005886">
    <property type="term" value="C:plasma membrane"/>
    <property type="evidence" value="ECO:0007669"/>
    <property type="project" value="TreeGrafter"/>
</dbReference>
<dbReference type="Proteomes" id="UP000001572">
    <property type="component" value="Chromosome"/>
</dbReference>
<dbReference type="GO" id="GO:1902201">
    <property type="term" value="P:negative regulation of bacterial-type flagellum-dependent cell motility"/>
    <property type="evidence" value="ECO:0007669"/>
    <property type="project" value="TreeGrafter"/>
</dbReference>
<feature type="transmembrane region" description="Helical" evidence="2">
    <location>
        <begin position="392"/>
        <end position="415"/>
    </location>
</feature>
<gene>
    <name evidence="4" type="ordered locus">Amet_4420</name>
</gene>
<reference evidence="5" key="1">
    <citation type="journal article" date="2016" name="Genome Announc.">
        <title>Complete genome sequence of Alkaliphilus metalliredigens strain QYMF, an alkaliphilic and metal-reducing bacterium isolated from borax-contaminated leachate ponds.</title>
        <authorList>
            <person name="Hwang C."/>
            <person name="Copeland A."/>
            <person name="Lucas S."/>
            <person name="Lapidus A."/>
            <person name="Barry K."/>
            <person name="Detter J.C."/>
            <person name="Glavina Del Rio T."/>
            <person name="Hammon N."/>
            <person name="Israni S."/>
            <person name="Dalin E."/>
            <person name="Tice H."/>
            <person name="Pitluck S."/>
            <person name="Chertkov O."/>
            <person name="Brettin T."/>
            <person name="Bruce D."/>
            <person name="Han C."/>
            <person name="Schmutz J."/>
            <person name="Larimer F."/>
            <person name="Land M.L."/>
            <person name="Hauser L."/>
            <person name="Kyrpides N."/>
            <person name="Mikhailova N."/>
            <person name="Ye Q."/>
            <person name="Zhou J."/>
            <person name="Richardson P."/>
            <person name="Fields M.W."/>
        </authorList>
    </citation>
    <scope>NUCLEOTIDE SEQUENCE [LARGE SCALE GENOMIC DNA]</scope>
    <source>
        <strain evidence="5">QYMF</strain>
    </source>
</reference>
<dbReference type="InterPro" id="IPR011623">
    <property type="entry name" value="7TMR_DISM_rcpt_extracell_dom1"/>
</dbReference>
<feature type="coiled-coil region" evidence="1">
    <location>
        <begin position="447"/>
        <end position="477"/>
    </location>
</feature>
<feature type="domain" description="GGDEF" evidence="3">
    <location>
        <begin position="505"/>
        <end position="642"/>
    </location>
</feature>
<dbReference type="EMBL" id="CP000724">
    <property type="protein sequence ID" value="ABR50492.1"/>
    <property type="molecule type" value="Genomic_DNA"/>
</dbReference>
<evidence type="ECO:0000313" key="4">
    <source>
        <dbReference type="EMBL" id="ABR50492.1"/>
    </source>
</evidence>
<feature type="transmembrane region" description="Helical" evidence="2">
    <location>
        <begin position="300"/>
        <end position="320"/>
    </location>
</feature>
<dbReference type="Pfam" id="PF07695">
    <property type="entry name" value="7TMR-DISM_7TM"/>
    <property type="match status" value="1"/>
</dbReference>
<feature type="transmembrane region" description="Helical" evidence="2">
    <location>
        <begin position="326"/>
        <end position="346"/>
    </location>
</feature>
<dbReference type="SMART" id="SM00267">
    <property type="entry name" value="GGDEF"/>
    <property type="match status" value="1"/>
</dbReference>
<dbReference type="PANTHER" id="PTHR45138">
    <property type="entry name" value="REGULATORY COMPONENTS OF SENSORY TRANSDUCTION SYSTEM"/>
    <property type="match status" value="1"/>
</dbReference>
<evidence type="ECO:0000313" key="5">
    <source>
        <dbReference type="Proteomes" id="UP000001572"/>
    </source>
</evidence>
<dbReference type="STRING" id="293826.Amet_4420"/>
<feature type="transmembrane region" description="Helical" evidence="2">
    <location>
        <begin position="358"/>
        <end position="380"/>
    </location>
</feature>
<dbReference type="HOGENOM" id="CLU_030706_0_0_9"/>
<organism evidence="4 5">
    <name type="scientific">Alkaliphilus metalliredigens (strain QYMF)</name>
    <dbReference type="NCBI Taxonomy" id="293826"/>
    <lineage>
        <taxon>Bacteria</taxon>
        <taxon>Bacillati</taxon>
        <taxon>Bacillota</taxon>
        <taxon>Clostridia</taxon>
        <taxon>Peptostreptococcales</taxon>
        <taxon>Natronincolaceae</taxon>
        <taxon>Alkaliphilus</taxon>
    </lineage>
</organism>
<dbReference type="InterPro" id="IPR050469">
    <property type="entry name" value="Diguanylate_Cyclase"/>
</dbReference>
<sequence length="650" mass="74428">MYKKVLKFMIIYIAVIFTLNGCAYGNPINEAPEAKEGILDLTNWKVEGDLIALDGQWEFYWEQLLEPQDFKNAKIKGLQLMDIPRAWNGYEVNGKTLSGDGHATYRLRIKTENHNELLGLKIPRILTSYKMWINEEPFAFAGQVGGDKDNMTPQYLTQIALFEPQEDEIEIVIQVSNYRHRSGGILESLSFGDARQVLHLRHMNIAYELFLFGSLLIMGLYHLVLFAFRKKEHSPLYFGLFCIFVAIRTLLVGEIFFIYLFPNFNWEIAHKVQTLTFYLGVPIFVMFLKSIYPKEVTNKILRINQGVGLAFGLLVLLTPAKVFTRFNASFQIFTLASIMYLIYVLVKIIYKKEIGARFIGVGALILLITTINDIIFLSVWMSDSNYHLAKWVIGSGNLSSFGQLVFVFTHSLALAKRFSNVLTKEEEITNYQRKLNERLEIAITDRTSALEKSNQKIQRQKSELEKANKALELLSSKDALTDIWNRRHFDEALKLEWRRGLRLKTPVALIFIDIDSFKAFNDQYGHQEGDRALKNVAQALKHSIHRSGDFVARYGGEEFVVILPNIEEDKAMYMAESLRITIEGLEILHEKSLVSTFLTVSLGVTTMIPATNSSPEELILAADKALYLAKDRGKNQAQFIQYDRSENSND</sequence>
<dbReference type="eggNOG" id="COG3706">
    <property type="taxonomic scope" value="Bacteria"/>
</dbReference>
<dbReference type="Gene3D" id="2.60.120.260">
    <property type="entry name" value="Galactose-binding domain-like"/>
    <property type="match status" value="1"/>
</dbReference>
<keyword evidence="1" id="KW-0175">Coiled coil</keyword>
<dbReference type="OrthoDB" id="9809348at2"/>
<dbReference type="PANTHER" id="PTHR45138:SF9">
    <property type="entry name" value="DIGUANYLATE CYCLASE DGCM-RELATED"/>
    <property type="match status" value="1"/>
</dbReference>
<evidence type="ECO:0000256" key="1">
    <source>
        <dbReference type="SAM" id="Coils"/>
    </source>
</evidence>
<dbReference type="InterPro" id="IPR029787">
    <property type="entry name" value="Nucleotide_cyclase"/>
</dbReference>
<dbReference type="InterPro" id="IPR043128">
    <property type="entry name" value="Rev_trsase/Diguanyl_cyclase"/>
</dbReference>
<dbReference type="Pfam" id="PF00990">
    <property type="entry name" value="GGDEF"/>
    <property type="match status" value="1"/>
</dbReference>
<dbReference type="AlphaFoldDB" id="A6TWC4"/>
<accession>A6TWC4</accession>
<dbReference type="Gene3D" id="3.30.70.270">
    <property type="match status" value="1"/>
</dbReference>
<keyword evidence="5" id="KW-1185">Reference proteome</keyword>
<dbReference type="GO" id="GO:0043709">
    <property type="term" value="P:cell adhesion involved in single-species biofilm formation"/>
    <property type="evidence" value="ECO:0007669"/>
    <property type="project" value="TreeGrafter"/>
</dbReference>
<dbReference type="InterPro" id="IPR000160">
    <property type="entry name" value="GGDEF_dom"/>
</dbReference>
<dbReference type="RefSeq" id="WP_012065384.1">
    <property type="nucleotide sequence ID" value="NC_009633.1"/>
</dbReference>
<dbReference type="NCBIfam" id="TIGR00254">
    <property type="entry name" value="GGDEF"/>
    <property type="match status" value="1"/>
</dbReference>
<dbReference type="GO" id="GO:0052621">
    <property type="term" value="F:diguanylate cyclase activity"/>
    <property type="evidence" value="ECO:0007669"/>
    <property type="project" value="TreeGrafter"/>
</dbReference>
<dbReference type="CDD" id="cd01949">
    <property type="entry name" value="GGDEF"/>
    <property type="match status" value="1"/>
</dbReference>
<keyword evidence="2" id="KW-0472">Membrane</keyword>
<feature type="transmembrane region" description="Helical" evidence="2">
    <location>
        <begin position="236"/>
        <end position="262"/>
    </location>
</feature>
<evidence type="ECO:0000256" key="2">
    <source>
        <dbReference type="SAM" id="Phobius"/>
    </source>
</evidence>
<evidence type="ECO:0000259" key="3">
    <source>
        <dbReference type="PROSITE" id="PS50887"/>
    </source>
</evidence>
<name>A6TWC4_ALKMQ</name>
<dbReference type="PROSITE" id="PS50887">
    <property type="entry name" value="GGDEF"/>
    <property type="match status" value="1"/>
</dbReference>
<dbReference type="KEGG" id="amt:Amet_4420"/>
<dbReference type="SUPFAM" id="SSF55073">
    <property type="entry name" value="Nucleotide cyclase"/>
    <property type="match status" value="1"/>
</dbReference>
<dbReference type="InterPro" id="IPR008979">
    <property type="entry name" value="Galactose-bd-like_sf"/>
</dbReference>
<protein>
    <submittedName>
        <fullName evidence="4">7TM domain sensor diguanylate cyclase</fullName>
    </submittedName>
</protein>
<dbReference type="SUPFAM" id="SSF49785">
    <property type="entry name" value="Galactose-binding domain-like"/>
    <property type="match status" value="1"/>
</dbReference>
<feature type="transmembrane region" description="Helical" evidence="2">
    <location>
        <begin position="205"/>
        <end position="224"/>
    </location>
</feature>